<dbReference type="AlphaFoldDB" id="F2E0Y1"/>
<organism evidence="1">
    <name type="scientific">Hordeum vulgare subsp. vulgare</name>
    <name type="common">Domesticated barley</name>
    <dbReference type="NCBI Taxonomy" id="112509"/>
    <lineage>
        <taxon>Eukaryota</taxon>
        <taxon>Viridiplantae</taxon>
        <taxon>Streptophyta</taxon>
        <taxon>Embryophyta</taxon>
        <taxon>Tracheophyta</taxon>
        <taxon>Spermatophyta</taxon>
        <taxon>Magnoliopsida</taxon>
        <taxon>Liliopsida</taxon>
        <taxon>Poales</taxon>
        <taxon>Poaceae</taxon>
        <taxon>BOP clade</taxon>
        <taxon>Pooideae</taxon>
        <taxon>Triticodae</taxon>
        <taxon>Triticeae</taxon>
        <taxon>Hordeinae</taxon>
        <taxon>Hordeum</taxon>
    </lineage>
</organism>
<reference evidence="1" key="1">
    <citation type="journal article" date="2011" name="Plant Physiol.">
        <title>Comprehensive sequence analysis of 24,783 barley full-length cDNAs derived from 12 clone libraries.</title>
        <authorList>
            <person name="Matsumoto T."/>
            <person name="Tanaka T."/>
            <person name="Sakai H."/>
            <person name="Amano N."/>
            <person name="Kanamori H."/>
            <person name="Kurita K."/>
            <person name="Kikuta A."/>
            <person name="Kamiya K."/>
            <person name="Yamamoto M."/>
            <person name="Ikawa H."/>
            <person name="Fujii N."/>
            <person name="Hori K."/>
            <person name="Itoh T."/>
            <person name="Sato K."/>
        </authorList>
    </citation>
    <scope>NUCLEOTIDE SEQUENCE</scope>
    <source>
        <tissue evidence="1">Shoot and root</tissue>
    </source>
</reference>
<proteinExistence type="evidence at transcript level"/>
<evidence type="ECO:0000313" key="1">
    <source>
        <dbReference type="EMBL" id="BAK01003.1"/>
    </source>
</evidence>
<protein>
    <submittedName>
        <fullName evidence="1">Predicted protein</fullName>
    </submittedName>
</protein>
<sequence length="51" mass="5405">MEGSGMRPCQVKREFAKMDGALRRCTSGGAEKICPAAGQASRRTASNSMDV</sequence>
<dbReference type="EMBL" id="AK369802">
    <property type="protein sequence ID" value="BAK01003.1"/>
    <property type="molecule type" value="mRNA"/>
</dbReference>
<accession>F2E0Y1</accession>
<name>F2E0Y1_HORVV</name>